<name>A0ACC2DZJ8_DIPCM</name>
<accession>A0ACC2DZJ8</accession>
<protein>
    <submittedName>
        <fullName evidence="1">Uncharacterized protein</fullName>
    </submittedName>
</protein>
<sequence>MNSLIRWAVLSILLVTYHISHADAQTAKIVYLGGCQKGYASEYYTNYHHELLASVVGSLDLAKELLIYSYANYINGFAALLTDEHAYELTKNPAVTSVFENTGHELHTTESWSFLGLEDSEGDGPPGSLWNETKLGADVIIGSLDSGVWPESQSYNDHGIGPIPAKWKGTCTSGTAFNATNCNRKLIGARFFIKGYEAKNGPLNETLTGDFLSPRDKDGHGTHTSSTAGGRFVKHASWFGFASGTAKGGAPSSRIAAYKVCWPKNATSGSGQCHDADILAALDQAIADGVDLVTISLGSKVPLRNFFGNGIAIGAFHAVENGIPVVCSAGNDGPAQGTVSNVAPWVLTAAASSIDRTFLSKVTLGNNATYIGQSLSRDKLPNKYFPLVSSADVGNSIASLNESTLCTPGSLDPTKVAGKIVACLRGGPGRVSKGHTVKLAGGIGMILVNSPAYGNELIADRHVLPASQLTAQDGAAVFAYINSTSSPIALLGAAATTLNVKPAPVMAYFSSKGPNSLTPDILKPDITGPGLNILAAYPEVAFPTGLAFETSVVKFNMLSGTSMSCPHLAGVIALLKALHPDWSPAAIKSAIMTTASVLDNTGTPITDAFQKIASPFNYGAGHVNPVKAADPGLVYDASLIDYLLFLCGLNYTQMQLQTIAGTFVCPTILPTASDLNYPSIAISNLTATRTITRTVTNVGDIKSTYIATIESPPGISVSVYPPLLKFSKKGQKKTFQITFTANSLPSSGYLFGQLVWQDDHRHVVRSPFAVRIA</sequence>
<gene>
    <name evidence="1" type="ORF">O6H91_04G096200</name>
</gene>
<proteinExistence type="predicted"/>
<dbReference type="EMBL" id="CM055095">
    <property type="protein sequence ID" value="KAJ7559680.1"/>
    <property type="molecule type" value="Genomic_DNA"/>
</dbReference>
<dbReference type="Proteomes" id="UP001162992">
    <property type="component" value="Chromosome 4"/>
</dbReference>
<reference evidence="2" key="1">
    <citation type="journal article" date="2024" name="Proc. Natl. Acad. Sci. U.S.A.">
        <title>Extraordinary preservation of gene collinearity over three hundred million years revealed in homosporous lycophytes.</title>
        <authorList>
            <person name="Li C."/>
            <person name="Wickell D."/>
            <person name="Kuo L.Y."/>
            <person name="Chen X."/>
            <person name="Nie B."/>
            <person name="Liao X."/>
            <person name="Peng D."/>
            <person name="Ji J."/>
            <person name="Jenkins J."/>
            <person name="Williams M."/>
            <person name="Shu S."/>
            <person name="Plott C."/>
            <person name="Barry K."/>
            <person name="Rajasekar S."/>
            <person name="Grimwood J."/>
            <person name="Han X."/>
            <person name="Sun S."/>
            <person name="Hou Z."/>
            <person name="He W."/>
            <person name="Dai G."/>
            <person name="Sun C."/>
            <person name="Schmutz J."/>
            <person name="Leebens-Mack J.H."/>
            <person name="Li F.W."/>
            <person name="Wang L."/>
        </authorList>
    </citation>
    <scope>NUCLEOTIDE SEQUENCE [LARGE SCALE GENOMIC DNA]</scope>
    <source>
        <strain evidence="2">cv. PW_Plant_1</strain>
    </source>
</reference>
<organism evidence="1 2">
    <name type="scientific">Diphasiastrum complanatum</name>
    <name type="common">Issler's clubmoss</name>
    <name type="synonym">Lycopodium complanatum</name>
    <dbReference type="NCBI Taxonomy" id="34168"/>
    <lineage>
        <taxon>Eukaryota</taxon>
        <taxon>Viridiplantae</taxon>
        <taxon>Streptophyta</taxon>
        <taxon>Embryophyta</taxon>
        <taxon>Tracheophyta</taxon>
        <taxon>Lycopodiopsida</taxon>
        <taxon>Lycopodiales</taxon>
        <taxon>Lycopodiaceae</taxon>
        <taxon>Lycopodioideae</taxon>
        <taxon>Diphasiastrum</taxon>
    </lineage>
</organism>
<comment type="caution">
    <text evidence="1">The sequence shown here is derived from an EMBL/GenBank/DDBJ whole genome shotgun (WGS) entry which is preliminary data.</text>
</comment>
<keyword evidence="2" id="KW-1185">Reference proteome</keyword>
<evidence type="ECO:0000313" key="2">
    <source>
        <dbReference type="Proteomes" id="UP001162992"/>
    </source>
</evidence>
<evidence type="ECO:0000313" key="1">
    <source>
        <dbReference type="EMBL" id="KAJ7559680.1"/>
    </source>
</evidence>